<dbReference type="Proteomes" id="UP000297739">
    <property type="component" value="Unassembled WGS sequence"/>
</dbReference>
<gene>
    <name evidence="3" type="ORF">E5J99_05615</name>
</gene>
<evidence type="ECO:0000313" key="3">
    <source>
        <dbReference type="EMBL" id="TGE18015.1"/>
    </source>
</evidence>
<dbReference type="NCBIfam" id="TIGR04183">
    <property type="entry name" value="Por_Secre_tail"/>
    <property type="match status" value="1"/>
</dbReference>
<protein>
    <submittedName>
        <fullName evidence="3">T9SS type A sorting domain-containing protein</fullName>
    </submittedName>
</protein>
<evidence type="ECO:0000313" key="4">
    <source>
        <dbReference type="Proteomes" id="UP000297739"/>
    </source>
</evidence>
<organism evidence="3 4">
    <name type="scientific">Hymenobacter elongatus</name>
    <dbReference type="NCBI Taxonomy" id="877208"/>
    <lineage>
        <taxon>Bacteria</taxon>
        <taxon>Pseudomonadati</taxon>
        <taxon>Bacteroidota</taxon>
        <taxon>Cytophagia</taxon>
        <taxon>Cytophagales</taxon>
        <taxon>Hymenobacteraceae</taxon>
        <taxon>Hymenobacter</taxon>
    </lineage>
</organism>
<proteinExistence type="predicted"/>
<dbReference type="Gene3D" id="2.60.40.10">
    <property type="entry name" value="Immunoglobulins"/>
    <property type="match status" value="1"/>
</dbReference>
<feature type="chain" id="PRO_5021349996" evidence="1">
    <location>
        <begin position="23"/>
        <end position="213"/>
    </location>
</feature>
<evidence type="ECO:0000259" key="2">
    <source>
        <dbReference type="Pfam" id="PF18962"/>
    </source>
</evidence>
<sequence>MLHMKCYYLLPFLLLPGTLRCAAQSTLRFTLRQSPLLVVDAGADQTIPQGGRVVLGGALPASGGSGTFAYAWTPATGLDRSDVPHPTASPNQTTTYTLTVTDPGSCQKEARVTVTVSTPTPTAMAAAWDPWGLHLFPNPTHGVFTLASEHPMGTKILLLAVYSVLGQRVYAESILAGSHKLEQLIQLPPQAAGLYFVQITGQDVNRVFRLQVQ</sequence>
<dbReference type="InterPro" id="IPR026444">
    <property type="entry name" value="Secre_tail"/>
</dbReference>
<dbReference type="InterPro" id="IPR013783">
    <property type="entry name" value="Ig-like_fold"/>
</dbReference>
<comment type="caution">
    <text evidence="3">The sequence shown here is derived from an EMBL/GenBank/DDBJ whole genome shotgun (WGS) entry which is preliminary data.</text>
</comment>
<keyword evidence="4" id="KW-1185">Reference proteome</keyword>
<feature type="domain" description="Secretion system C-terminal sorting" evidence="2">
    <location>
        <begin position="135"/>
        <end position="204"/>
    </location>
</feature>
<keyword evidence="1" id="KW-0732">Signal</keyword>
<name>A0A4Z0PN49_9BACT</name>
<reference evidence="3 4" key="1">
    <citation type="submission" date="2019-04" db="EMBL/GenBank/DDBJ databases">
        <authorList>
            <person name="Feng G."/>
            <person name="Zhang J."/>
            <person name="Zhu H."/>
        </authorList>
    </citation>
    <scope>NUCLEOTIDE SEQUENCE [LARGE SCALE GENOMIC DNA]</scope>
    <source>
        <strain evidence="3 4">JCM 17223</strain>
    </source>
</reference>
<dbReference type="OrthoDB" id="2985529at2"/>
<dbReference type="AlphaFoldDB" id="A0A4Z0PN49"/>
<feature type="signal peptide" evidence="1">
    <location>
        <begin position="1"/>
        <end position="22"/>
    </location>
</feature>
<evidence type="ECO:0000256" key="1">
    <source>
        <dbReference type="SAM" id="SignalP"/>
    </source>
</evidence>
<accession>A0A4Z0PN49</accession>
<dbReference type="Pfam" id="PF18962">
    <property type="entry name" value="Por_Secre_tail"/>
    <property type="match status" value="1"/>
</dbReference>
<dbReference type="EMBL" id="SRLD01000008">
    <property type="protein sequence ID" value="TGE18015.1"/>
    <property type="molecule type" value="Genomic_DNA"/>
</dbReference>